<sequence length="78" mass="8707">MSGWLGVEFETVKAQLSKQLNGSVYAGNELVGLVYSASLPGVSYCRHCDTQQCRRRHSSQSSRAMYTTKRNSKEMIGM</sequence>
<name>A0AAV4MKL9_CAEEX</name>
<dbReference type="Proteomes" id="UP001054945">
    <property type="component" value="Unassembled WGS sequence"/>
</dbReference>
<dbReference type="EMBL" id="BPLR01002369">
    <property type="protein sequence ID" value="GIX73057.1"/>
    <property type="molecule type" value="Genomic_DNA"/>
</dbReference>
<comment type="caution">
    <text evidence="2">The sequence shown here is derived from an EMBL/GenBank/DDBJ whole genome shotgun (WGS) entry which is preliminary data.</text>
</comment>
<evidence type="ECO:0000256" key="1">
    <source>
        <dbReference type="SAM" id="MobiDB-lite"/>
    </source>
</evidence>
<proteinExistence type="predicted"/>
<keyword evidence="3" id="KW-1185">Reference proteome</keyword>
<accession>A0AAV4MKL9</accession>
<feature type="region of interest" description="Disordered" evidence="1">
    <location>
        <begin position="56"/>
        <end position="78"/>
    </location>
</feature>
<gene>
    <name evidence="2" type="ORF">CEXT_431891</name>
</gene>
<protein>
    <submittedName>
        <fullName evidence="2">Uncharacterized protein</fullName>
    </submittedName>
</protein>
<evidence type="ECO:0000313" key="3">
    <source>
        <dbReference type="Proteomes" id="UP001054945"/>
    </source>
</evidence>
<organism evidence="2 3">
    <name type="scientific">Caerostris extrusa</name>
    <name type="common">Bark spider</name>
    <name type="synonym">Caerostris bankana</name>
    <dbReference type="NCBI Taxonomy" id="172846"/>
    <lineage>
        <taxon>Eukaryota</taxon>
        <taxon>Metazoa</taxon>
        <taxon>Ecdysozoa</taxon>
        <taxon>Arthropoda</taxon>
        <taxon>Chelicerata</taxon>
        <taxon>Arachnida</taxon>
        <taxon>Araneae</taxon>
        <taxon>Araneomorphae</taxon>
        <taxon>Entelegynae</taxon>
        <taxon>Araneoidea</taxon>
        <taxon>Araneidae</taxon>
        <taxon>Caerostris</taxon>
    </lineage>
</organism>
<evidence type="ECO:0000313" key="2">
    <source>
        <dbReference type="EMBL" id="GIX73057.1"/>
    </source>
</evidence>
<dbReference type="AlphaFoldDB" id="A0AAV4MKL9"/>
<reference evidence="2 3" key="1">
    <citation type="submission" date="2021-06" db="EMBL/GenBank/DDBJ databases">
        <title>Caerostris extrusa draft genome.</title>
        <authorList>
            <person name="Kono N."/>
            <person name="Arakawa K."/>
        </authorList>
    </citation>
    <scope>NUCLEOTIDE SEQUENCE [LARGE SCALE GENOMIC DNA]</scope>
</reference>